<dbReference type="Proteomes" id="UP000314294">
    <property type="component" value="Unassembled WGS sequence"/>
</dbReference>
<proteinExistence type="predicted"/>
<keyword evidence="3" id="KW-1185">Reference proteome</keyword>
<gene>
    <name evidence="2" type="ORF">EYF80_046591</name>
</gene>
<evidence type="ECO:0000313" key="2">
    <source>
        <dbReference type="EMBL" id="TNN43223.1"/>
    </source>
</evidence>
<organism evidence="2 3">
    <name type="scientific">Liparis tanakae</name>
    <name type="common">Tanaka's snailfish</name>
    <dbReference type="NCBI Taxonomy" id="230148"/>
    <lineage>
        <taxon>Eukaryota</taxon>
        <taxon>Metazoa</taxon>
        <taxon>Chordata</taxon>
        <taxon>Craniata</taxon>
        <taxon>Vertebrata</taxon>
        <taxon>Euteleostomi</taxon>
        <taxon>Actinopterygii</taxon>
        <taxon>Neopterygii</taxon>
        <taxon>Teleostei</taxon>
        <taxon>Neoteleostei</taxon>
        <taxon>Acanthomorphata</taxon>
        <taxon>Eupercaria</taxon>
        <taxon>Perciformes</taxon>
        <taxon>Cottioidei</taxon>
        <taxon>Cottales</taxon>
        <taxon>Liparidae</taxon>
        <taxon>Liparis</taxon>
    </lineage>
</organism>
<feature type="region of interest" description="Disordered" evidence="1">
    <location>
        <begin position="24"/>
        <end position="46"/>
    </location>
</feature>
<evidence type="ECO:0000313" key="3">
    <source>
        <dbReference type="Proteomes" id="UP000314294"/>
    </source>
</evidence>
<accession>A0A4Z2FQZ7</accession>
<protein>
    <submittedName>
        <fullName evidence="2">Uncharacterized protein</fullName>
    </submittedName>
</protein>
<evidence type="ECO:0000256" key="1">
    <source>
        <dbReference type="SAM" id="MobiDB-lite"/>
    </source>
</evidence>
<comment type="caution">
    <text evidence="2">The sequence shown here is derived from an EMBL/GenBank/DDBJ whole genome shotgun (WGS) entry which is preliminary data.</text>
</comment>
<name>A0A4Z2FQZ7_9TELE</name>
<dbReference type="EMBL" id="SRLO01000981">
    <property type="protein sequence ID" value="TNN43223.1"/>
    <property type="molecule type" value="Genomic_DNA"/>
</dbReference>
<sequence length="74" mass="8169">MMKMRVSVFGLIVGGRQLPLRTRGRSLCPGAQRTRRHPAGCGLNPETRTLRGGDSVTFRLGCRFETSKASDLYS</sequence>
<reference evidence="2 3" key="1">
    <citation type="submission" date="2019-03" db="EMBL/GenBank/DDBJ databases">
        <title>First draft genome of Liparis tanakae, snailfish: a comprehensive survey of snailfish specific genes.</title>
        <authorList>
            <person name="Kim W."/>
            <person name="Song I."/>
            <person name="Jeong J.-H."/>
            <person name="Kim D."/>
            <person name="Kim S."/>
            <person name="Ryu S."/>
            <person name="Song J.Y."/>
            <person name="Lee S.K."/>
        </authorList>
    </citation>
    <scope>NUCLEOTIDE SEQUENCE [LARGE SCALE GENOMIC DNA]</scope>
    <source>
        <tissue evidence="2">Muscle</tissue>
    </source>
</reference>
<dbReference type="AlphaFoldDB" id="A0A4Z2FQZ7"/>